<sequence length="319" mass="34061">MTAAGPWPRCSFVADAAHDPREGTAPPADRWFLVEHGGPWGRVPLSQSGIHPAAVAAISAWVATEAGRLVLVRRPGRAPGPTEDVVHGDTPGRPRRWFRVDSRPGHESIRTGTFVDEAELVEAVHAPGVPYVGPLHLVCTHGRHDTCCAVRGRPLAAALAAADPAPVWECSHIGGCRFAPALVLLPHGYVLGGLTAQDAPAVVRDYADGRLDPVWMRGRSSLPPAVQAAQHHARMATGATGVDALRPIDVVAEQQADGSPGWRVELADPACSVRLHERRVETGRPLTCAATVPGWMRVFELVEVRPTTTDHGALRDMDT</sequence>
<protein>
    <recommendedName>
        <fullName evidence="3">Sucrase/ferredoxin-like protein</fullName>
    </recommendedName>
</protein>
<organism evidence="1 2">
    <name type="scientific">Pseudonocardia xinjiangensis</name>
    <dbReference type="NCBI Taxonomy" id="75289"/>
    <lineage>
        <taxon>Bacteria</taxon>
        <taxon>Bacillati</taxon>
        <taxon>Actinomycetota</taxon>
        <taxon>Actinomycetes</taxon>
        <taxon>Pseudonocardiales</taxon>
        <taxon>Pseudonocardiaceae</taxon>
        <taxon>Pseudonocardia</taxon>
    </lineage>
</organism>
<dbReference type="RefSeq" id="WP_169398220.1">
    <property type="nucleotide sequence ID" value="NZ_BAAAJH010000013.1"/>
</dbReference>
<dbReference type="Proteomes" id="UP001296706">
    <property type="component" value="Unassembled WGS sequence"/>
</dbReference>
<reference evidence="1 2" key="1">
    <citation type="submission" date="2020-04" db="EMBL/GenBank/DDBJ databases">
        <authorList>
            <person name="Klaysubun C."/>
            <person name="Duangmal K."/>
            <person name="Lipun K."/>
        </authorList>
    </citation>
    <scope>NUCLEOTIDE SEQUENCE [LARGE SCALE GENOMIC DNA]</scope>
    <source>
        <strain evidence="1 2">JCM 11839</strain>
    </source>
</reference>
<comment type="caution">
    <text evidence="1">The sequence shown here is derived from an EMBL/GenBank/DDBJ whole genome shotgun (WGS) entry which is preliminary data.</text>
</comment>
<dbReference type="InterPro" id="IPR036249">
    <property type="entry name" value="Thioredoxin-like_sf"/>
</dbReference>
<evidence type="ECO:0008006" key="3">
    <source>
        <dbReference type="Google" id="ProtNLM"/>
    </source>
</evidence>
<name>A0ABX1RM32_9PSEU</name>
<keyword evidence="2" id="KW-1185">Reference proteome</keyword>
<evidence type="ECO:0000313" key="1">
    <source>
        <dbReference type="EMBL" id="NMH80165.1"/>
    </source>
</evidence>
<evidence type="ECO:0000313" key="2">
    <source>
        <dbReference type="Proteomes" id="UP001296706"/>
    </source>
</evidence>
<accession>A0ABX1RM32</accession>
<dbReference type="Pfam" id="PF06999">
    <property type="entry name" value="Suc_Fer-like"/>
    <property type="match status" value="1"/>
</dbReference>
<gene>
    <name evidence="1" type="ORF">HF577_24145</name>
</gene>
<dbReference type="EMBL" id="JAAXKY010000091">
    <property type="protein sequence ID" value="NMH80165.1"/>
    <property type="molecule type" value="Genomic_DNA"/>
</dbReference>
<dbReference type="SUPFAM" id="SSF52833">
    <property type="entry name" value="Thioredoxin-like"/>
    <property type="match status" value="1"/>
</dbReference>
<dbReference type="InterPro" id="IPR009737">
    <property type="entry name" value="Aim32/Apd1-like"/>
</dbReference>
<dbReference type="Gene3D" id="3.40.30.10">
    <property type="entry name" value="Glutaredoxin"/>
    <property type="match status" value="1"/>
</dbReference>
<proteinExistence type="predicted"/>